<feature type="region of interest" description="Disordered" evidence="1">
    <location>
        <begin position="75"/>
        <end position="103"/>
    </location>
</feature>
<reference evidence="2 3" key="1">
    <citation type="submission" date="2019-05" db="EMBL/GenBank/DDBJ databases">
        <title>Another draft genome of Portunus trituberculatus and its Hox gene families provides insights of decapod evolution.</title>
        <authorList>
            <person name="Jeong J.-H."/>
            <person name="Song I."/>
            <person name="Kim S."/>
            <person name="Choi T."/>
            <person name="Kim D."/>
            <person name="Ryu S."/>
            <person name="Kim W."/>
        </authorList>
    </citation>
    <scope>NUCLEOTIDE SEQUENCE [LARGE SCALE GENOMIC DNA]</scope>
    <source>
        <tissue evidence="2">Muscle</tissue>
    </source>
</reference>
<proteinExistence type="predicted"/>
<dbReference type="EMBL" id="VSRR010048348">
    <property type="protein sequence ID" value="MPC78407.1"/>
    <property type="molecule type" value="Genomic_DNA"/>
</dbReference>
<keyword evidence="3" id="KW-1185">Reference proteome</keyword>
<dbReference type="AlphaFoldDB" id="A0A5B7IA58"/>
<dbReference type="OrthoDB" id="6377396at2759"/>
<evidence type="ECO:0008006" key="4">
    <source>
        <dbReference type="Google" id="ProtNLM"/>
    </source>
</evidence>
<evidence type="ECO:0000313" key="3">
    <source>
        <dbReference type="Proteomes" id="UP000324222"/>
    </source>
</evidence>
<feature type="compositionally biased region" description="Basic and acidic residues" evidence="1">
    <location>
        <begin position="88"/>
        <end position="103"/>
    </location>
</feature>
<name>A0A5B7IA58_PORTR</name>
<gene>
    <name evidence="2" type="ORF">E2C01_072893</name>
</gene>
<organism evidence="2 3">
    <name type="scientific">Portunus trituberculatus</name>
    <name type="common">Swimming crab</name>
    <name type="synonym">Neptunus trituberculatus</name>
    <dbReference type="NCBI Taxonomy" id="210409"/>
    <lineage>
        <taxon>Eukaryota</taxon>
        <taxon>Metazoa</taxon>
        <taxon>Ecdysozoa</taxon>
        <taxon>Arthropoda</taxon>
        <taxon>Crustacea</taxon>
        <taxon>Multicrustacea</taxon>
        <taxon>Malacostraca</taxon>
        <taxon>Eumalacostraca</taxon>
        <taxon>Eucarida</taxon>
        <taxon>Decapoda</taxon>
        <taxon>Pleocyemata</taxon>
        <taxon>Brachyura</taxon>
        <taxon>Eubrachyura</taxon>
        <taxon>Portunoidea</taxon>
        <taxon>Portunidae</taxon>
        <taxon>Portuninae</taxon>
        <taxon>Portunus</taxon>
    </lineage>
</organism>
<dbReference type="Proteomes" id="UP000324222">
    <property type="component" value="Unassembled WGS sequence"/>
</dbReference>
<evidence type="ECO:0000256" key="1">
    <source>
        <dbReference type="SAM" id="MobiDB-lite"/>
    </source>
</evidence>
<accession>A0A5B7IA58</accession>
<evidence type="ECO:0000313" key="2">
    <source>
        <dbReference type="EMBL" id="MPC78407.1"/>
    </source>
</evidence>
<sequence>MTTSKLYITRAVKADTGNYTCAPKFSRPDSVFVHVVNAYPHRRTALWVMTRQVLVVGGERGRSEGWGRVGRVEKRDEKTSLGVGNEGHWVRGEGGEGKNERGE</sequence>
<comment type="caution">
    <text evidence="2">The sequence shown here is derived from an EMBL/GenBank/DDBJ whole genome shotgun (WGS) entry which is preliminary data.</text>
</comment>
<protein>
    <recommendedName>
        <fullName evidence="4">Ig-like domain-containing protein</fullName>
    </recommendedName>
</protein>